<dbReference type="AlphaFoldDB" id="A0A1I4HFV4"/>
<dbReference type="EMBL" id="FOSG01000018">
    <property type="protein sequence ID" value="SFL40583.1"/>
    <property type="molecule type" value="Genomic_DNA"/>
</dbReference>
<keyword evidence="3" id="KW-1185">Reference proteome</keyword>
<sequence length="303" mass="33490">MSESSWRRRMRETHAEDTERLLDDLGTDDRSDLEIEADHRAGRLAALREIDPSAGLREELRLRLTGPEADAGALRFQWGDALLDPLEKAVSKAAGTPVELEVTGISQGSTVVHARPVDAAHSESGSDTLGPVVASAADQGVRRFARLLTALEGQRDVREWAGLFDSVEALARSLDRFRLDLGVTWYAADGGIRQAGLTRRGIEYAKRLQETRDEDQEIVISGYVTELRGSGMVKVKSGQAHNAPAYEVRIDPEPLMAMRLSLGDNVHLRVCFRRKLDAVGRTRTSEYHYLGTAAEELPFTTEQ</sequence>
<feature type="region of interest" description="Disordered" evidence="1">
    <location>
        <begin position="1"/>
        <end position="21"/>
    </location>
</feature>
<feature type="compositionally biased region" description="Basic and acidic residues" evidence="1">
    <location>
        <begin position="12"/>
        <end position="21"/>
    </location>
</feature>
<dbReference type="Proteomes" id="UP000198928">
    <property type="component" value="Unassembled WGS sequence"/>
</dbReference>
<accession>A0A1I4HFV4</accession>
<evidence type="ECO:0000256" key="1">
    <source>
        <dbReference type="SAM" id="MobiDB-lite"/>
    </source>
</evidence>
<proteinExistence type="predicted"/>
<evidence type="ECO:0000313" key="3">
    <source>
        <dbReference type="Proteomes" id="UP000198928"/>
    </source>
</evidence>
<evidence type="ECO:0000313" key="2">
    <source>
        <dbReference type="EMBL" id="SFL40583.1"/>
    </source>
</evidence>
<gene>
    <name evidence="2" type="ORF">SAMN05192584_11883</name>
</gene>
<name>A0A1I4HFV4_9ACTN</name>
<protein>
    <submittedName>
        <fullName evidence="2">Uncharacterized protein</fullName>
    </submittedName>
</protein>
<dbReference type="OrthoDB" id="4106779at2"/>
<organism evidence="2 3">
    <name type="scientific">Streptomyces pini</name>
    <dbReference type="NCBI Taxonomy" id="1520580"/>
    <lineage>
        <taxon>Bacteria</taxon>
        <taxon>Bacillati</taxon>
        <taxon>Actinomycetota</taxon>
        <taxon>Actinomycetes</taxon>
        <taxon>Kitasatosporales</taxon>
        <taxon>Streptomycetaceae</taxon>
        <taxon>Streptomyces</taxon>
    </lineage>
</organism>
<reference evidence="3" key="1">
    <citation type="submission" date="2016-10" db="EMBL/GenBank/DDBJ databases">
        <authorList>
            <person name="Varghese N."/>
            <person name="Submissions S."/>
        </authorList>
    </citation>
    <scope>NUCLEOTIDE SEQUENCE [LARGE SCALE GENOMIC DNA]</scope>
    <source>
        <strain evidence="3">PL19</strain>
    </source>
</reference>
<dbReference type="RefSeq" id="WP_139238152.1">
    <property type="nucleotide sequence ID" value="NZ_FOSG01000018.1"/>
</dbReference>